<accession>A0A212JDI9</accession>
<evidence type="ECO:0000313" key="1">
    <source>
        <dbReference type="EMBL" id="SBV97523.1"/>
    </source>
</evidence>
<dbReference type="AlphaFoldDB" id="A0A212JDI9"/>
<reference evidence="1" key="1">
    <citation type="submission" date="2016-04" db="EMBL/GenBank/DDBJ databases">
        <authorList>
            <person name="Evans L.H."/>
            <person name="Alamgir A."/>
            <person name="Owens N."/>
            <person name="Weber N.D."/>
            <person name="Virtaneva K."/>
            <person name="Barbian K."/>
            <person name="Babar A."/>
            <person name="Rosenke K."/>
        </authorList>
    </citation>
    <scope>NUCLEOTIDE SEQUENCE</scope>
    <source>
        <strain evidence="1">86-1</strain>
    </source>
</reference>
<proteinExistence type="predicted"/>
<name>A0A212JDI9_9BACT</name>
<protein>
    <submittedName>
        <fullName evidence="1">Uncharacterized protein</fullName>
    </submittedName>
</protein>
<gene>
    <name evidence="1" type="ORF">KL86DYS1_11933</name>
</gene>
<dbReference type="EMBL" id="FLUM01000001">
    <property type="protein sequence ID" value="SBV97523.1"/>
    <property type="molecule type" value="Genomic_DNA"/>
</dbReference>
<sequence length="40" mass="4721">MIENSINYLDIKGCFTFTIFSIGKDKFIIGKTRKHYFCNL</sequence>
<organism evidence="1">
    <name type="scientific">uncultured Dysgonomonas sp</name>
    <dbReference type="NCBI Taxonomy" id="206096"/>
    <lineage>
        <taxon>Bacteria</taxon>
        <taxon>Pseudomonadati</taxon>
        <taxon>Bacteroidota</taxon>
        <taxon>Bacteroidia</taxon>
        <taxon>Bacteroidales</taxon>
        <taxon>Dysgonomonadaceae</taxon>
        <taxon>Dysgonomonas</taxon>
        <taxon>environmental samples</taxon>
    </lineage>
</organism>